<dbReference type="EMBL" id="BK015008">
    <property type="protein sequence ID" value="DAD86851.1"/>
    <property type="molecule type" value="Genomic_DNA"/>
</dbReference>
<feature type="region of interest" description="Disordered" evidence="1">
    <location>
        <begin position="1"/>
        <end position="25"/>
    </location>
</feature>
<evidence type="ECO:0000313" key="2">
    <source>
        <dbReference type="EMBL" id="DAD86851.1"/>
    </source>
</evidence>
<reference evidence="2" key="1">
    <citation type="journal article" date="2021" name="Proc. Natl. Acad. Sci. U.S.A.">
        <title>A Catalog of Tens of Thousands of Viruses from Human Metagenomes Reveals Hidden Associations with Chronic Diseases.</title>
        <authorList>
            <person name="Tisza M.J."/>
            <person name="Buck C.B."/>
        </authorList>
    </citation>
    <scope>NUCLEOTIDE SEQUENCE</scope>
    <source>
        <strain evidence="2">Ct91l7</strain>
    </source>
</reference>
<proteinExistence type="predicted"/>
<organism evidence="2">
    <name type="scientific">Siphoviridae sp. ct91l7</name>
    <dbReference type="NCBI Taxonomy" id="2826173"/>
    <lineage>
        <taxon>Viruses</taxon>
        <taxon>Duplodnaviria</taxon>
        <taxon>Heunggongvirae</taxon>
        <taxon>Uroviricota</taxon>
        <taxon>Caudoviricetes</taxon>
    </lineage>
</organism>
<accession>A0A8S5MY87</accession>
<evidence type="ECO:0000256" key="1">
    <source>
        <dbReference type="SAM" id="MobiDB-lite"/>
    </source>
</evidence>
<name>A0A8S5MY87_9CAUD</name>
<sequence length="39" mass="4254">MGVAEAEGRGYQNPYAEATRTAGPSTEQKIFDFCEKSGR</sequence>
<protein>
    <submittedName>
        <fullName evidence="2">Uncharacterized protein</fullName>
    </submittedName>
</protein>